<organism evidence="3 4">
    <name type="scientific">Emydomyces testavorans</name>
    <dbReference type="NCBI Taxonomy" id="2070801"/>
    <lineage>
        <taxon>Eukaryota</taxon>
        <taxon>Fungi</taxon>
        <taxon>Dikarya</taxon>
        <taxon>Ascomycota</taxon>
        <taxon>Pezizomycotina</taxon>
        <taxon>Eurotiomycetes</taxon>
        <taxon>Eurotiomycetidae</taxon>
        <taxon>Onygenales</taxon>
        <taxon>Nannizziopsiaceae</taxon>
        <taxon>Emydomyces</taxon>
    </lineage>
</organism>
<dbReference type="AlphaFoldDB" id="A0AAF0DIF0"/>
<dbReference type="EMBL" id="CP120628">
    <property type="protein sequence ID" value="WEW58774.1"/>
    <property type="molecule type" value="Genomic_DNA"/>
</dbReference>
<dbReference type="Proteomes" id="UP001219355">
    <property type="component" value="Chromosome 2"/>
</dbReference>
<feature type="chain" id="PRO_5042254437" evidence="2">
    <location>
        <begin position="18"/>
        <end position="187"/>
    </location>
</feature>
<gene>
    <name evidence="3" type="ORF">PRK78_004242</name>
</gene>
<evidence type="ECO:0000313" key="4">
    <source>
        <dbReference type="Proteomes" id="UP001219355"/>
    </source>
</evidence>
<feature type="compositionally biased region" description="Low complexity" evidence="1">
    <location>
        <begin position="150"/>
        <end position="168"/>
    </location>
</feature>
<evidence type="ECO:0000256" key="1">
    <source>
        <dbReference type="SAM" id="MobiDB-lite"/>
    </source>
</evidence>
<protein>
    <submittedName>
        <fullName evidence="3">Uncharacterized protein</fullName>
    </submittedName>
</protein>
<name>A0AAF0DIF0_9EURO</name>
<feature type="compositionally biased region" description="Polar residues" evidence="1">
    <location>
        <begin position="117"/>
        <end position="127"/>
    </location>
</feature>
<sequence>MKYSSVIAFSLIAVASAQSQSASPSASAPATSTVPLSPAASCALKCPQADVCCQALCVGVPCPDAGMANKTNDCAAHCNQGKGTPADIDAYAKCQAACISSYFFSGTATLPAATGSAAPSNGASPTNAPSGGATGGPTGGATGSRGGQSGSASATASKPASTSNAASGVTGASAGTFFGLILAAFAL</sequence>
<feature type="compositionally biased region" description="Gly residues" evidence="1">
    <location>
        <begin position="132"/>
        <end position="149"/>
    </location>
</feature>
<accession>A0AAF0DIF0</accession>
<feature type="region of interest" description="Disordered" evidence="1">
    <location>
        <begin position="115"/>
        <end position="168"/>
    </location>
</feature>
<keyword evidence="2" id="KW-0732">Signal</keyword>
<evidence type="ECO:0000256" key="2">
    <source>
        <dbReference type="SAM" id="SignalP"/>
    </source>
</evidence>
<proteinExistence type="predicted"/>
<reference evidence="3" key="1">
    <citation type="submission" date="2023-03" db="EMBL/GenBank/DDBJ databases">
        <title>Emydomyces testavorans Genome Sequence.</title>
        <authorList>
            <person name="Hoyer L."/>
        </authorList>
    </citation>
    <scope>NUCLEOTIDE SEQUENCE</scope>
    <source>
        <strain evidence="3">16-2883</strain>
    </source>
</reference>
<feature type="signal peptide" evidence="2">
    <location>
        <begin position="1"/>
        <end position="17"/>
    </location>
</feature>
<keyword evidence="4" id="KW-1185">Reference proteome</keyword>
<evidence type="ECO:0000313" key="3">
    <source>
        <dbReference type="EMBL" id="WEW58774.1"/>
    </source>
</evidence>